<dbReference type="Gene3D" id="1.20.1110.10">
    <property type="entry name" value="Calcium-transporting ATPase, transmembrane domain"/>
    <property type="match status" value="1"/>
</dbReference>
<keyword evidence="2" id="KW-0472">Membrane</keyword>
<dbReference type="PANTHER" id="PTHR43294:SF21">
    <property type="entry name" value="CATION TRANSPORTING ATPASE"/>
    <property type="match status" value="1"/>
</dbReference>
<keyword evidence="4" id="KW-1185">Reference proteome</keyword>
<name>X6LK18_RETFI</name>
<dbReference type="InterPro" id="IPR036412">
    <property type="entry name" value="HAD-like_sf"/>
</dbReference>
<dbReference type="InterPro" id="IPR023299">
    <property type="entry name" value="ATPase_P-typ_cyto_dom_N"/>
</dbReference>
<dbReference type="GO" id="GO:0000166">
    <property type="term" value="F:nucleotide binding"/>
    <property type="evidence" value="ECO:0007669"/>
    <property type="project" value="InterPro"/>
</dbReference>
<dbReference type="AlphaFoldDB" id="X6LK18"/>
<dbReference type="OrthoDB" id="3352408at2759"/>
<dbReference type="GO" id="GO:0005886">
    <property type="term" value="C:plasma membrane"/>
    <property type="evidence" value="ECO:0007669"/>
    <property type="project" value="UniProtKB-SubCell"/>
</dbReference>
<accession>X6LK18</accession>
<dbReference type="Gene3D" id="3.40.1110.10">
    <property type="entry name" value="Calcium-transporting ATPase, cytoplasmic domain N"/>
    <property type="match status" value="1"/>
</dbReference>
<evidence type="ECO:0000313" key="4">
    <source>
        <dbReference type="Proteomes" id="UP000023152"/>
    </source>
</evidence>
<protein>
    <submittedName>
        <fullName evidence="3">Uncharacterized protein</fullName>
    </submittedName>
</protein>
<reference evidence="3 4" key="1">
    <citation type="journal article" date="2013" name="Curr. Biol.">
        <title>The Genome of the Foraminiferan Reticulomyxa filosa.</title>
        <authorList>
            <person name="Glockner G."/>
            <person name="Hulsmann N."/>
            <person name="Schleicher M."/>
            <person name="Noegel A.A."/>
            <person name="Eichinger L."/>
            <person name="Gallinger C."/>
            <person name="Pawlowski J."/>
            <person name="Sierra R."/>
            <person name="Euteneuer U."/>
            <person name="Pillet L."/>
            <person name="Moustafa A."/>
            <person name="Platzer M."/>
            <person name="Groth M."/>
            <person name="Szafranski K."/>
            <person name="Schliwa M."/>
        </authorList>
    </citation>
    <scope>NUCLEOTIDE SEQUENCE [LARGE SCALE GENOMIC DNA]</scope>
</reference>
<dbReference type="SUPFAM" id="SSF56784">
    <property type="entry name" value="HAD-like"/>
    <property type="match status" value="1"/>
</dbReference>
<dbReference type="EMBL" id="ASPP01038211">
    <property type="protein sequence ID" value="ETO01477.1"/>
    <property type="molecule type" value="Genomic_DNA"/>
</dbReference>
<dbReference type="PANTHER" id="PTHR43294">
    <property type="entry name" value="SODIUM/POTASSIUM-TRANSPORTING ATPASE SUBUNIT ALPHA"/>
    <property type="match status" value="1"/>
</dbReference>
<dbReference type="InterPro" id="IPR023214">
    <property type="entry name" value="HAD_sf"/>
</dbReference>
<evidence type="ECO:0000256" key="1">
    <source>
        <dbReference type="ARBA" id="ARBA00004651"/>
    </source>
</evidence>
<proteinExistence type="predicted"/>
<evidence type="ECO:0000313" key="3">
    <source>
        <dbReference type="EMBL" id="ETO01477.1"/>
    </source>
</evidence>
<dbReference type="Gene3D" id="3.40.50.1000">
    <property type="entry name" value="HAD superfamily/HAD-like"/>
    <property type="match status" value="2"/>
</dbReference>
<keyword evidence="2" id="KW-1003">Cell membrane</keyword>
<dbReference type="Proteomes" id="UP000023152">
    <property type="component" value="Unassembled WGS sequence"/>
</dbReference>
<dbReference type="PRINTS" id="PR00119">
    <property type="entry name" value="CATATPASE"/>
</dbReference>
<organism evidence="3 4">
    <name type="scientific">Reticulomyxa filosa</name>
    <dbReference type="NCBI Taxonomy" id="46433"/>
    <lineage>
        <taxon>Eukaryota</taxon>
        <taxon>Sar</taxon>
        <taxon>Rhizaria</taxon>
        <taxon>Retaria</taxon>
        <taxon>Foraminifera</taxon>
        <taxon>Monothalamids</taxon>
        <taxon>Reticulomyxidae</taxon>
        <taxon>Reticulomyxa</taxon>
    </lineage>
</organism>
<feature type="non-terminal residue" evidence="3">
    <location>
        <position position="1"/>
    </location>
</feature>
<comment type="caution">
    <text evidence="3">The sequence shown here is derived from an EMBL/GenBank/DDBJ whole genome shotgun (WGS) entry which is preliminary data.</text>
</comment>
<evidence type="ECO:0000256" key="2">
    <source>
        <dbReference type="ARBA" id="ARBA00022475"/>
    </source>
</evidence>
<feature type="non-terminal residue" evidence="3">
    <location>
        <position position="149"/>
    </location>
</feature>
<gene>
    <name evidence="3" type="ORF">RFI_35963</name>
</gene>
<comment type="subcellular location">
    <subcellularLocation>
        <location evidence="1">Cell membrane</location>
        <topology evidence="1">Multi-pass membrane protein</topology>
    </subcellularLocation>
</comment>
<sequence length="149" mass="16432">ESNLTFVGVVSMLDPHRPELKAAIHICKVACVRVVIITGDNKKTAEEVCREIGLFNLDEDLNEKLFTGNNFMELSNMQPLAMTEDSPDLKNADIGIEMGIGMEVAKHAADMILADDNFATIVSAVEEGRAIYLNTKQFIRYLISSNIGE</sequence>
<dbReference type="InterPro" id="IPR050510">
    <property type="entry name" value="Cation_transp_ATPase_P-type"/>
</dbReference>